<dbReference type="EMBL" id="JARQWQ010000063">
    <property type="protein sequence ID" value="KAK2555389.1"/>
    <property type="molecule type" value="Genomic_DNA"/>
</dbReference>
<dbReference type="Proteomes" id="UP001249851">
    <property type="component" value="Unassembled WGS sequence"/>
</dbReference>
<sequence>MAVKFAKTHSEKLTSCSWRHCQHDVNETSDAFILDTVQLSHIEFKRGSSRDQHNVRVQRFNSTGETIIDVEILRLCEKGVLRGITHCKYPNT</sequence>
<evidence type="ECO:0000313" key="1">
    <source>
        <dbReference type="EMBL" id="KAK2555389.1"/>
    </source>
</evidence>
<comment type="caution">
    <text evidence="1">The sequence shown here is derived from an EMBL/GenBank/DDBJ whole genome shotgun (WGS) entry which is preliminary data.</text>
</comment>
<accession>A0AAD9Q633</accession>
<evidence type="ECO:0000313" key="2">
    <source>
        <dbReference type="Proteomes" id="UP001249851"/>
    </source>
</evidence>
<reference evidence="1" key="1">
    <citation type="journal article" date="2023" name="G3 (Bethesda)">
        <title>Whole genome assembly and annotation of the endangered Caribbean coral Acropora cervicornis.</title>
        <authorList>
            <person name="Selwyn J.D."/>
            <person name="Vollmer S.V."/>
        </authorList>
    </citation>
    <scope>NUCLEOTIDE SEQUENCE</scope>
    <source>
        <strain evidence="1">K2</strain>
    </source>
</reference>
<gene>
    <name evidence="1" type="ORF">P5673_023030</name>
</gene>
<protein>
    <submittedName>
        <fullName evidence="1">Uncharacterized protein</fullName>
    </submittedName>
</protein>
<organism evidence="1 2">
    <name type="scientific">Acropora cervicornis</name>
    <name type="common">Staghorn coral</name>
    <dbReference type="NCBI Taxonomy" id="6130"/>
    <lineage>
        <taxon>Eukaryota</taxon>
        <taxon>Metazoa</taxon>
        <taxon>Cnidaria</taxon>
        <taxon>Anthozoa</taxon>
        <taxon>Hexacorallia</taxon>
        <taxon>Scleractinia</taxon>
        <taxon>Astrocoeniina</taxon>
        <taxon>Acroporidae</taxon>
        <taxon>Acropora</taxon>
    </lineage>
</organism>
<reference evidence="1" key="2">
    <citation type="journal article" date="2023" name="Science">
        <title>Genomic signatures of disease resistance in endangered staghorn corals.</title>
        <authorList>
            <person name="Vollmer S.V."/>
            <person name="Selwyn J.D."/>
            <person name="Despard B.A."/>
            <person name="Roesel C.L."/>
        </authorList>
    </citation>
    <scope>NUCLEOTIDE SEQUENCE</scope>
    <source>
        <strain evidence="1">K2</strain>
    </source>
</reference>
<name>A0AAD9Q633_ACRCE</name>
<dbReference type="AlphaFoldDB" id="A0AAD9Q633"/>
<proteinExistence type="predicted"/>
<keyword evidence="2" id="KW-1185">Reference proteome</keyword>